<evidence type="ECO:0000256" key="6">
    <source>
        <dbReference type="PROSITE-ProRule" id="PRU00169"/>
    </source>
</evidence>
<dbReference type="Gene3D" id="3.40.50.2300">
    <property type="match status" value="1"/>
</dbReference>
<keyword evidence="3 6" id="KW-0597">Phosphoprotein</keyword>
<evidence type="ECO:0000256" key="4">
    <source>
        <dbReference type="ARBA" id="ARBA00022777"/>
    </source>
</evidence>
<dbReference type="InterPro" id="IPR005467">
    <property type="entry name" value="His_kinase_dom"/>
</dbReference>
<feature type="modified residue" description="4-aspartylphosphate" evidence="6">
    <location>
        <position position="55"/>
    </location>
</feature>
<dbReference type="SMART" id="SM00387">
    <property type="entry name" value="HATPase_c"/>
    <property type="match status" value="1"/>
</dbReference>
<dbReference type="Pfam" id="PF00512">
    <property type="entry name" value="HisKA"/>
    <property type="match status" value="1"/>
</dbReference>
<dbReference type="CDD" id="cd00082">
    <property type="entry name" value="HisKA"/>
    <property type="match status" value="1"/>
</dbReference>
<evidence type="ECO:0000313" key="10">
    <source>
        <dbReference type="Proteomes" id="UP000010471"/>
    </source>
</evidence>
<keyword evidence="5" id="KW-0902">Two-component regulatory system</keyword>
<dbReference type="CDD" id="cd00075">
    <property type="entry name" value="HATPase"/>
    <property type="match status" value="1"/>
</dbReference>
<dbReference type="InterPro" id="IPR011006">
    <property type="entry name" value="CheY-like_superfamily"/>
</dbReference>
<dbReference type="Pfam" id="PF02518">
    <property type="entry name" value="HATPase_c"/>
    <property type="match status" value="1"/>
</dbReference>
<dbReference type="Pfam" id="PF00072">
    <property type="entry name" value="Response_reg"/>
    <property type="match status" value="1"/>
</dbReference>
<dbReference type="HOGENOM" id="CLU_000445_114_72_3"/>
<dbReference type="AlphaFoldDB" id="K9WFF8"/>
<evidence type="ECO:0000256" key="3">
    <source>
        <dbReference type="ARBA" id="ARBA00022553"/>
    </source>
</evidence>
<evidence type="ECO:0000313" key="9">
    <source>
        <dbReference type="EMBL" id="AFZ19120.1"/>
    </source>
</evidence>
<sequence length="378" mass="41599">MDIQPSILVIDDEVDNFDVIEALLDSENYQLHYASSGQQALARLNNFQPDVILLDVMMPELDGMEVCRRIKANPQWKVVPIIMVTALTAKEDLALCLAAGADDFISKPVNGIELRARVHSMLRIKQQYDNVQALLILREDMVNSLVHDLRNPLTSIVLSTDSLQLFGVLSEKQERKVGQIANNARKLQSLIDNLLIMAKLESGKMVLNYKELDLDELCQSAIAEFESIAAKKDVALVSELPKSVREAGQSSAAINLRSSPSRLVQVDTAIFRRVLDNLLSNAIKFSPSNSQVVLKTTYLGVGGAKVQVIDSGPGVPNHLRESIFEKYEIGTPMPGLSQLGLGLAFCKMAIEAHHGSITVENSHPQGAIFTVFIPFNSR</sequence>
<dbReference type="PANTHER" id="PTHR43547:SF2">
    <property type="entry name" value="HYBRID SIGNAL TRANSDUCTION HISTIDINE KINASE C"/>
    <property type="match status" value="1"/>
</dbReference>
<dbReference type="InterPro" id="IPR004358">
    <property type="entry name" value="Sig_transdc_His_kin-like_C"/>
</dbReference>
<dbReference type="SUPFAM" id="SSF55874">
    <property type="entry name" value="ATPase domain of HSP90 chaperone/DNA topoisomerase II/histidine kinase"/>
    <property type="match status" value="1"/>
</dbReference>
<dbReference type="EC" id="2.7.13.3" evidence="2"/>
<name>K9WFF8_9CYAN</name>
<evidence type="ECO:0000256" key="2">
    <source>
        <dbReference type="ARBA" id="ARBA00012438"/>
    </source>
</evidence>
<dbReference type="eggNOG" id="COG2205">
    <property type="taxonomic scope" value="Bacteria"/>
</dbReference>
<feature type="domain" description="Histidine kinase" evidence="7">
    <location>
        <begin position="144"/>
        <end position="377"/>
    </location>
</feature>
<dbReference type="Gene3D" id="1.10.287.130">
    <property type="match status" value="1"/>
</dbReference>
<dbReference type="FunFam" id="3.40.50.2300:FF:000444">
    <property type="entry name" value="Sensory transduction histidine kinase"/>
    <property type="match status" value="1"/>
</dbReference>
<keyword evidence="4 9" id="KW-0418">Kinase</keyword>
<organism evidence="9 10">
    <name type="scientific">Allocoleopsis franciscana PCC 7113</name>
    <dbReference type="NCBI Taxonomy" id="1173027"/>
    <lineage>
        <taxon>Bacteria</taxon>
        <taxon>Bacillati</taxon>
        <taxon>Cyanobacteriota</taxon>
        <taxon>Cyanophyceae</taxon>
        <taxon>Coleofasciculales</taxon>
        <taxon>Coleofasciculaceae</taxon>
        <taxon>Allocoleopsis</taxon>
        <taxon>Allocoleopsis franciscana</taxon>
    </lineage>
</organism>
<dbReference type="eggNOG" id="COG0745">
    <property type="taxonomic scope" value="Bacteria"/>
</dbReference>
<dbReference type="InterPro" id="IPR001789">
    <property type="entry name" value="Sig_transdc_resp-reg_receiver"/>
</dbReference>
<dbReference type="InterPro" id="IPR003661">
    <property type="entry name" value="HisK_dim/P_dom"/>
</dbReference>
<comment type="catalytic activity">
    <reaction evidence="1">
        <text>ATP + protein L-histidine = ADP + protein N-phospho-L-histidine.</text>
        <dbReference type="EC" id="2.7.13.3"/>
    </reaction>
</comment>
<dbReference type="PANTHER" id="PTHR43547">
    <property type="entry name" value="TWO-COMPONENT HISTIDINE KINASE"/>
    <property type="match status" value="1"/>
</dbReference>
<evidence type="ECO:0000256" key="5">
    <source>
        <dbReference type="ARBA" id="ARBA00023012"/>
    </source>
</evidence>
<dbReference type="EMBL" id="CP003630">
    <property type="protein sequence ID" value="AFZ19120.1"/>
    <property type="molecule type" value="Genomic_DNA"/>
</dbReference>
<dbReference type="STRING" id="1173027.Mic7113_3389"/>
<evidence type="ECO:0000259" key="8">
    <source>
        <dbReference type="PROSITE" id="PS50110"/>
    </source>
</evidence>
<keyword evidence="10" id="KW-1185">Reference proteome</keyword>
<evidence type="ECO:0000259" key="7">
    <source>
        <dbReference type="PROSITE" id="PS50109"/>
    </source>
</evidence>
<dbReference type="RefSeq" id="WP_015183263.1">
    <property type="nucleotide sequence ID" value="NC_019738.1"/>
</dbReference>
<proteinExistence type="predicted"/>
<accession>K9WFF8</accession>
<dbReference type="PATRIC" id="fig|1173027.3.peg.3733"/>
<dbReference type="SUPFAM" id="SSF52172">
    <property type="entry name" value="CheY-like"/>
    <property type="match status" value="1"/>
</dbReference>
<dbReference type="SMART" id="SM00388">
    <property type="entry name" value="HisKA"/>
    <property type="match status" value="1"/>
</dbReference>
<dbReference type="PRINTS" id="PR00344">
    <property type="entry name" value="BCTRLSENSOR"/>
</dbReference>
<dbReference type="OrthoDB" id="418136at2"/>
<dbReference type="GO" id="GO:0000155">
    <property type="term" value="F:phosphorelay sensor kinase activity"/>
    <property type="evidence" value="ECO:0007669"/>
    <property type="project" value="InterPro"/>
</dbReference>
<dbReference type="InterPro" id="IPR036890">
    <property type="entry name" value="HATPase_C_sf"/>
</dbReference>
<gene>
    <name evidence="9" type="ORF">Mic7113_3389</name>
</gene>
<keyword evidence="4 9" id="KW-0808">Transferase</keyword>
<dbReference type="KEGG" id="mic:Mic7113_3389"/>
<dbReference type="InterPro" id="IPR003594">
    <property type="entry name" value="HATPase_dom"/>
</dbReference>
<dbReference type="PROSITE" id="PS50109">
    <property type="entry name" value="HIS_KIN"/>
    <property type="match status" value="1"/>
</dbReference>
<evidence type="ECO:0000256" key="1">
    <source>
        <dbReference type="ARBA" id="ARBA00000085"/>
    </source>
</evidence>
<dbReference type="Proteomes" id="UP000010471">
    <property type="component" value="Chromosome"/>
</dbReference>
<dbReference type="SMART" id="SM00448">
    <property type="entry name" value="REC"/>
    <property type="match status" value="1"/>
</dbReference>
<dbReference type="PROSITE" id="PS50110">
    <property type="entry name" value="RESPONSE_REGULATORY"/>
    <property type="match status" value="1"/>
</dbReference>
<dbReference type="Gene3D" id="3.30.565.10">
    <property type="entry name" value="Histidine kinase-like ATPase, C-terminal domain"/>
    <property type="match status" value="1"/>
</dbReference>
<feature type="domain" description="Response regulatory" evidence="8">
    <location>
        <begin position="6"/>
        <end position="122"/>
    </location>
</feature>
<protein>
    <recommendedName>
        <fullName evidence="2">histidine kinase</fullName>
        <ecNumber evidence="2">2.7.13.3</ecNumber>
    </recommendedName>
</protein>
<reference evidence="9 10" key="1">
    <citation type="submission" date="2012-06" db="EMBL/GenBank/DDBJ databases">
        <title>Finished chromosome of genome of Microcoleus sp. PCC 7113.</title>
        <authorList>
            <consortium name="US DOE Joint Genome Institute"/>
            <person name="Gugger M."/>
            <person name="Coursin T."/>
            <person name="Rippka R."/>
            <person name="Tandeau De Marsac N."/>
            <person name="Huntemann M."/>
            <person name="Wei C.-L."/>
            <person name="Han J."/>
            <person name="Detter J.C."/>
            <person name="Han C."/>
            <person name="Tapia R."/>
            <person name="Chen A."/>
            <person name="Kyrpides N."/>
            <person name="Mavromatis K."/>
            <person name="Markowitz V."/>
            <person name="Szeto E."/>
            <person name="Ivanova N."/>
            <person name="Pagani I."/>
            <person name="Pati A."/>
            <person name="Goodwin L."/>
            <person name="Nordberg H.P."/>
            <person name="Cantor M.N."/>
            <person name="Hua S.X."/>
            <person name="Woyke T."/>
            <person name="Kerfeld C.A."/>
        </authorList>
    </citation>
    <scope>NUCLEOTIDE SEQUENCE [LARGE SCALE GENOMIC DNA]</scope>
    <source>
        <strain evidence="9 10">PCC 7113</strain>
    </source>
</reference>